<dbReference type="NCBIfam" id="TIGR00374">
    <property type="entry name" value="flippase-like domain"/>
    <property type="match status" value="1"/>
</dbReference>
<feature type="transmembrane region" description="Helical" evidence="6">
    <location>
        <begin position="269"/>
        <end position="293"/>
    </location>
</feature>
<organism evidence="7 8">
    <name type="scientific">Jejudonia soesokkakensis</name>
    <dbReference type="NCBI Taxonomy" id="1323432"/>
    <lineage>
        <taxon>Bacteria</taxon>
        <taxon>Pseudomonadati</taxon>
        <taxon>Bacteroidota</taxon>
        <taxon>Flavobacteriia</taxon>
        <taxon>Flavobacteriales</taxon>
        <taxon>Flavobacteriaceae</taxon>
        <taxon>Jejudonia</taxon>
    </lineage>
</organism>
<comment type="caution">
    <text evidence="7">The sequence shown here is derived from an EMBL/GenBank/DDBJ whole genome shotgun (WGS) entry which is preliminary data.</text>
</comment>
<feature type="transmembrane region" description="Helical" evidence="6">
    <location>
        <begin position="215"/>
        <end position="237"/>
    </location>
</feature>
<reference evidence="8" key="1">
    <citation type="journal article" date="2019" name="Int. J. Syst. Evol. Microbiol.">
        <title>The Global Catalogue of Microorganisms (GCM) 10K type strain sequencing project: providing services to taxonomists for standard genome sequencing and annotation.</title>
        <authorList>
            <consortium name="The Broad Institute Genomics Platform"/>
            <consortium name="The Broad Institute Genome Sequencing Center for Infectious Disease"/>
            <person name="Wu L."/>
            <person name="Ma J."/>
        </authorList>
    </citation>
    <scope>NUCLEOTIDE SEQUENCE [LARGE SCALE GENOMIC DNA]</scope>
    <source>
        <strain evidence="8">CGMCC 1.16306</strain>
    </source>
</reference>
<sequence length="332" mass="37175">MNTSLSKFLKIGIPLGLGIFLIWYSYSQFSAEQLEEIKFYFRKADYGFVILAVTFSILSHVSRAYRWNFMLEPLGYKPKLANNFMAIAIAYLMNIFIPKSGEVTRGIVLDKYEGVPFEKGFGTIISERVVDLIFLMAFTALALFLQFDELYVYLSQIINPTKILIGIAGLICMGILFLLFLKYSRSKLQQKVKKFFDGLKDGVLSILKMNKKGAFILHTFIIWGLYLLSFYTSTLALDETSGISNGTLIITFVVGSFAFAFTNSGFGSYPFFVAGILAVFGIAETVGTAFGWIVWTSNIASILLMGGLSFLILPFYNNHTTKKLAADSKSQQ</sequence>
<dbReference type="RefSeq" id="WP_380216061.1">
    <property type="nucleotide sequence ID" value="NZ_JBHTBN010000001.1"/>
</dbReference>
<protein>
    <submittedName>
        <fullName evidence="7">Lysylphosphatidylglycerol synthase transmembrane domain-containing protein</fullName>
    </submittedName>
</protein>
<feature type="transmembrane region" description="Helical" evidence="6">
    <location>
        <begin position="46"/>
        <end position="65"/>
    </location>
</feature>
<accession>A0ABW2MRB7</accession>
<feature type="transmembrane region" description="Helical" evidence="6">
    <location>
        <begin position="129"/>
        <end position="147"/>
    </location>
</feature>
<feature type="transmembrane region" description="Helical" evidence="6">
    <location>
        <begin position="299"/>
        <end position="316"/>
    </location>
</feature>
<dbReference type="Pfam" id="PF03706">
    <property type="entry name" value="LPG_synthase_TM"/>
    <property type="match status" value="1"/>
</dbReference>
<name>A0ABW2MRB7_9FLAO</name>
<keyword evidence="8" id="KW-1185">Reference proteome</keyword>
<evidence type="ECO:0000313" key="7">
    <source>
        <dbReference type="EMBL" id="MFC7356380.1"/>
    </source>
</evidence>
<comment type="subcellular location">
    <subcellularLocation>
        <location evidence="1">Cell membrane</location>
        <topology evidence="1">Multi-pass membrane protein</topology>
    </subcellularLocation>
</comment>
<evidence type="ECO:0000256" key="1">
    <source>
        <dbReference type="ARBA" id="ARBA00004651"/>
    </source>
</evidence>
<dbReference type="PANTHER" id="PTHR39087:SF2">
    <property type="entry name" value="UPF0104 MEMBRANE PROTEIN MJ1595"/>
    <property type="match status" value="1"/>
</dbReference>
<evidence type="ECO:0000256" key="4">
    <source>
        <dbReference type="ARBA" id="ARBA00022989"/>
    </source>
</evidence>
<dbReference type="EMBL" id="JBHTBN010000001">
    <property type="protein sequence ID" value="MFC7356380.1"/>
    <property type="molecule type" value="Genomic_DNA"/>
</dbReference>
<evidence type="ECO:0000256" key="2">
    <source>
        <dbReference type="ARBA" id="ARBA00022475"/>
    </source>
</evidence>
<evidence type="ECO:0000256" key="5">
    <source>
        <dbReference type="ARBA" id="ARBA00023136"/>
    </source>
</evidence>
<dbReference type="InterPro" id="IPR022791">
    <property type="entry name" value="L-PG_synthase/AglD"/>
</dbReference>
<dbReference type="PANTHER" id="PTHR39087">
    <property type="entry name" value="UPF0104 MEMBRANE PROTEIN MJ1595"/>
    <property type="match status" value="1"/>
</dbReference>
<keyword evidence="2" id="KW-1003">Cell membrane</keyword>
<keyword evidence="4 6" id="KW-1133">Transmembrane helix</keyword>
<evidence type="ECO:0000313" key="8">
    <source>
        <dbReference type="Proteomes" id="UP001596415"/>
    </source>
</evidence>
<keyword evidence="3 6" id="KW-0812">Transmembrane</keyword>
<feature type="transmembrane region" description="Helical" evidence="6">
    <location>
        <begin position="243"/>
        <end position="262"/>
    </location>
</feature>
<evidence type="ECO:0000256" key="6">
    <source>
        <dbReference type="SAM" id="Phobius"/>
    </source>
</evidence>
<gene>
    <name evidence="7" type="ORF">ACFQO1_01665</name>
</gene>
<keyword evidence="5 6" id="KW-0472">Membrane</keyword>
<feature type="transmembrane region" description="Helical" evidence="6">
    <location>
        <begin position="80"/>
        <end position="97"/>
    </location>
</feature>
<proteinExistence type="predicted"/>
<evidence type="ECO:0000256" key="3">
    <source>
        <dbReference type="ARBA" id="ARBA00022692"/>
    </source>
</evidence>
<feature type="transmembrane region" description="Helical" evidence="6">
    <location>
        <begin position="163"/>
        <end position="181"/>
    </location>
</feature>
<feature type="transmembrane region" description="Helical" evidence="6">
    <location>
        <begin position="6"/>
        <end position="26"/>
    </location>
</feature>
<dbReference type="Proteomes" id="UP001596415">
    <property type="component" value="Unassembled WGS sequence"/>
</dbReference>